<keyword evidence="5 6" id="KW-0472">Membrane</keyword>
<gene>
    <name evidence="8" type="ORF">MB27_35240</name>
</gene>
<dbReference type="PANTHER" id="PTHR43124:SF3">
    <property type="entry name" value="CHLORAMPHENICOL EFFLUX PUMP RV0191"/>
    <property type="match status" value="1"/>
</dbReference>
<evidence type="ECO:0000313" key="9">
    <source>
        <dbReference type="Proteomes" id="UP000054537"/>
    </source>
</evidence>
<dbReference type="InterPro" id="IPR036259">
    <property type="entry name" value="MFS_trans_sf"/>
</dbReference>
<feature type="domain" description="Major facilitator superfamily (MFS) profile" evidence="7">
    <location>
        <begin position="7"/>
        <end position="378"/>
    </location>
</feature>
<dbReference type="GO" id="GO:0005886">
    <property type="term" value="C:plasma membrane"/>
    <property type="evidence" value="ECO:0007669"/>
    <property type="project" value="UniProtKB-SubCell"/>
</dbReference>
<keyword evidence="9" id="KW-1185">Reference proteome</keyword>
<evidence type="ECO:0000256" key="1">
    <source>
        <dbReference type="ARBA" id="ARBA00004651"/>
    </source>
</evidence>
<feature type="transmembrane region" description="Helical" evidence="6">
    <location>
        <begin position="75"/>
        <end position="97"/>
    </location>
</feature>
<dbReference type="AlphaFoldDB" id="A0A0A6UGL3"/>
<evidence type="ECO:0000256" key="6">
    <source>
        <dbReference type="SAM" id="Phobius"/>
    </source>
</evidence>
<dbReference type="SUPFAM" id="SSF103473">
    <property type="entry name" value="MFS general substrate transporter"/>
    <property type="match status" value="1"/>
</dbReference>
<evidence type="ECO:0000313" key="8">
    <source>
        <dbReference type="EMBL" id="KHD73454.1"/>
    </source>
</evidence>
<organism evidence="8 9">
    <name type="scientific">Actinoplanes utahensis</name>
    <dbReference type="NCBI Taxonomy" id="1869"/>
    <lineage>
        <taxon>Bacteria</taxon>
        <taxon>Bacillati</taxon>
        <taxon>Actinomycetota</taxon>
        <taxon>Actinomycetes</taxon>
        <taxon>Micromonosporales</taxon>
        <taxon>Micromonosporaceae</taxon>
        <taxon>Actinoplanes</taxon>
    </lineage>
</organism>
<evidence type="ECO:0000256" key="2">
    <source>
        <dbReference type="ARBA" id="ARBA00022475"/>
    </source>
</evidence>
<feature type="transmembrane region" description="Helical" evidence="6">
    <location>
        <begin position="159"/>
        <end position="181"/>
    </location>
</feature>
<feature type="transmembrane region" description="Helical" evidence="6">
    <location>
        <begin position="134"/>
        <end position="153"/>
    </location>
</feature>
<dbReference type="InterPro" id="IPR050189">
    <property type="entry name" value="MFS_Efflux_Transporters"/>
</dbReference>
<feature type="transmembrane region" description="Helical" evidence="6">
    <location>
        <begin position="202"/>
        <end position="220"/>
    </location>
</feature>
<dbReference type="eggNOG" id="COG2814">
    <property type="taxonomic scope" value="Bacteria"/>
</dbReference>
<dbReference type="PROSITE" id="PS50850">
    <property type="entry name" value="MFS"/>
    <property type="match status" value="1"/>
</dbReference>
<dbReference type="CDD" id="cd17324">
    <property type="entry name" value="MFS_NepI_like"/>
    <property type="match status" value="1"/>
</dbReference>
<protein>
    <recommendedName>
        <fullName evidence="7">Major facilitator superfamily (MFS) profile domain-containing protein</fullName>
    </recommendedName>
</protein>
<feature type="transmembrane region" description="Helical" evidence="6">
    <location>
        <begin position="354"/>
        <end position="378"/>
    </location>
</feature>
<dbReference type="STRING" id="1869.MB27_35240"/>
<dbReference type="InterPro" id="IPR020846">
    <property type="entry name" value="MFS_dom"/>
</dbReference>
<feature type="transmembrane region" description="Helical" evidence="6">
    <location>
        <begin position="109"/>
        <end position="127"/>
    </location>
</feature>
<name>A0A0A6UGL3_ACTUT</name>
<dbReference type="EMBL" id="JRTT01000131">
    <property type="protein sequence ID" value="KHD73454.1"/>
    <property type="molecule type" value="Genomic_DNA"/>
</dbReference>
<dbReference type="RefSeq" id="WP_043532224.1">
    <property type="nucleotide sequence ID" value="NZ_BAABKU010000007.1"/>
</dbReference>
<accession>A0A0A6UGL3</accession>
<evidence type="ECO:0000256" key="5">
    <source>
        <dbReference type="ARBA" id="ARBA00023136"/>
    </source>
</evidence>
<feature type="transmembrane region" description="Helical" evidence="6">
    <location>
        <begin position="45"/>
        <end position="63"/>
    </location>
</feature>
<feature type="transmembrane region" description="Helical" evidence="6">
    <location>
        <begin position="291"/>
        <end position="310"/>
    </location>
</feature>
<comment type="caution">
    <text evidence="8">The sequence shown here is derived from an EMBL/GenBank/DDBJ whole genome shotgun (WGS) entry which is preliminary data.</text>
</comment>
<keyword evidence="3 6" id="KW-0812">Transmembrane</keyword>
<dbReference type="PANTHER" id="PTHR43124">
    <property type="entry name" value="PURINE EFFLUX PUMP PBUE"/>
    <property type="match status" value="1"/>
</dbReference>
<dbReference type="Pfam" id="PF07690">
    <property type="entry name" value="MFS_1"/>
    <property type="match status" value="1"/>
</dbReference>
<keyword evidence="4 6" id="KW-1133">Transmembrane helix</keyword>
<keyword evidence="2" id="KW-1003">Cell membrane</keyword>
<sequence length="387" mass="39202">MIDRMVPLLALAAAAFCYVATETMPIGVLTLVAGDLGVPEPAVGLLVTGYAVVVAVVTIPLTYATRNVPRRRLMIILLGVLVLGNLISALAPGYWLLLGARLLTAPSQAIFWGVVAPVVAAMFDVSVRGRVNAVVFAGASLGPMLGVPAGTWLGQQFSWRAAFVALTVLALAAFGALVAGMPDVRVAATHAATGTRPDRRRYAIFVAVTTLAVAGLYTSFTYTEVFLLSATGFTAAALAPLLLVRGAADFAGVAAGGYASDRWQRGAVTGSAAILAVALLGMYVAAGSGPIVAVLLAATAFAIGALTPALQNRVLEVAPGSTDMASAGNSVAFNVGIAAGSLIGAAVFDGPGVRATALVGGLLALAGLVLFLAEPLLVRRTPAVVRR</sequence>
<evidence type="ECO:0000256" key="3">
    <source>
        <dbReference type="ARBA" id="ARBA00022692"/>
    </source>
</evidence>
<reference evidence="8 9" key="1">
    <citation type="submission" date="2014-10" db="EMBL/GenBank/DDBJ databases">
        <title>Draft genome sequence of Actinoplanes utahensis NRRL 12052.</title>
        <authorList>
            <person name="Velasco-Bucheli B."/>
            <person name="del Cerro C."/>
            <person name="Hormigo D."/>
            <person name="Garcia J.L."/>
            <person name="Acebal C."/>
            <person name="Arroyo M."/>
            <person name="de la Mata I."/>
        </authorList>
    </citation>
    <scope>NUCLEOTIDE SEQUENCE [LARGE SCALE GENOMIC DNA]</scope>
    <source>
        <strain evidence="8 9">NRRL 12052</strain>
    </source>
</reference>
<feature type="transmembrane region" description="Helical" evidence="6">
    <location>
        <begin position="331"/>
        <end position="348"/>
    </location>
</feature>
<feature type="transmembrane region" description="Helical" evidence="6">
    <location>
        <begin position="226"/>
        <end position="244"/>
    </location>
</feature>
<evidence type="ECO:0000259" key="7">
    <source>
        <dbReference type="PROSITE" id="PS50850"/>
    </source>
</evidence>
<dbReference type="GO" id="GO:0022857">
    <property type="term" value="F:transmembrane transporter activity"/>
    <property type="evidence" value="ECO:0007669"/>
    <property type="project" value="InterPro"/>
</dbReference>
<dbReference type="OrthoDB" id="4335859at2"/>
<feature type="transmembrane region" description="Helical" evidence="6">
    <location>
        <begin position="265"/>
        <end position="285"/>
    </location>
</feature>
<proteinExistence type="predicted"/>
<dbReference type="Proteomes" id="UP000054537">
    <property type="component" value="Unassembled WGS sequence"/>
</dbReference>
<dbReference type="InterPro" id="IPR011701">
    <property type="entry name" value="MFS"/>
</dbReference>
<comment type="subcellular location">
    <subcellularLocation>
        <location evidence="1">Cell membrane</location>
        <topology evidence="1">Multi-pass membrane protein</topology>
    </subcellularLocation>
</comment>
<evidence type="ECO:0000256" key="4">
    <source>
        <dbReference type="ARBA" id="ARBA00022989"/>
    </source>
</evidence>
<dbReference type="Gene3D" id="1.20.1250.20">
    <property type="entry name" value="MFS general substrate transporter like domains"/>
    <property type="match status" value="1"/>
</dbReference>